<dbReference type="Pfam" id="PF00480">
    <property type="entry name" value="ROK"/>
    <property type="match status" value="1"/>
</dbReference>
<dbReference type="PANTHER" id="PTHR18964">
    <property type="entry name" value="ROK (REPRESSOR, ORF, KINASE) FAMILY"/>
    <property type="match status" value="1"/>
</dbReference>
<sequence length="311" mass="34014">MDEQNYLAFDIGGTSVKWGLLTKEGTFLQKSTFSSEGSDGKVILQKIKEVVDLYRSSLQGIAVSAPGFILPSGYIEYGGAIDAFTEFPFQEVLSRNTGLPVSIENDVNCVALAEKWLGNAQKLTDFVCITVGTGVGGALYLNNALYRGNNFRAGEAGFMVTNGLQSTMKGGDTLSTLASMTGLREKYAAYHSLDPEKVTGEMVFQAYDEKEPAAVHIVEDFYRSLAIGIFNINSFLNPQKILIGGGITSRPSFIRELQSHLSYVDNVFHAEIELCRFKNDAGMIGALAFFHSQYENHQSPSILKAKIPLDK</sequence>
<dbReference type="Gene3D" id="3.30.420.40">
    <property type="match status" value="2"/>
</dbReference>
<name>A0AAJ8MZP1_9BACI</name>
<gene>
    <name evidence="2" type="ORF">FTX54_010925</name>
</gene>
<dbReference type="KEGG" id="ahal:FTX54_010925"/>
<evidence type="ECO:0000313" key="3">
    <source>
        <dbReference type="Proteomes" id="UP000321816"/>
    </source>
</evidence>
<proteinExistence type="inferred from homology"/>
<dbReference type="InterPro" id="IPR043129">
    <property type="entry name" value="ATPase_NBD"/>
</dbReference>
<dbReference type="InterPro" id="IPR000600">
    <property type="entry name" value="ROK"/>
</dbReference>
<comment type="similarity">
    <text evidence="1">Belongs to the ROK (NagC/XylR) family.</text>
</comment>
<evidence type="ECO:0000313" key="2">
    <source>
        <dbReference type="EMBL" id="WWD78935.1"/>
    </source>
</evidence>
<accession>A0AAJ8MZP1</accession>
<protein>
    <submittedName>
        <fullName evidence="2">ROK family protein</fullName>
    </submittedName>
</protein>
<dbReference type="EMBL" id="CP144914">
    <property type="protein sequence ID" value="WWD78935.1"/>
    <property type="molecule type" value="Genomic_DNA"/>
</dbReference>
<dbReference type="CDD" id="cd24068">
    <property type="entry name" value="ASKHA_NBD_ROK_FnNanK-like"/>
    <property type="match status" value="1"/>
</dbReference>
<dbReference type="Proteomes" id="UP000321816">
    <property type="component" value="Chromosome"/>
</dbReference>
<dbReference type="AlphaFoldDB" id="A0AAJ8MZP1"/>
<keyword evidence="3" id="KW-1185">Reference proteome</keyword>
<evidence type="ECO:0000256" key="1">
    <source>
        <dbReference type="ARBA" id="ARBA00006479"/>
    </source>
</evidence>
<dbReference type="RefSeq" id="WP_187254628.1">
    <property type="nucleotide sequence ID" value="NZ_CP144914.1"/>
</dbReference>
<dbReference type="SUPFAM" id="SSF53067">
    <property type="entry name" value="Actin-like ATPase domain"/>
    <property type="match status" value="1"/>
</dbReference>
<organism evidence="2 3">
    <name type="scientific">Alkalicoccus halolimnae</name>
    <dbReference type="NCBI Taxonomy" id="1667239"/>
    <lineage>
        <taxon>Bacteria</taxon>
        <taxon>Bacillati</taxon>
        <taxon>Bacillota</taxon>
        <taxon>Bacilli</taxon>
        <taxon>Bacillales</taxon>
        <taxon>Bacillaceae</taxon>
        <taxon>Alkalicoccus</taxon>
    </lineage>
</organism>
<reference evidence="2 3" key="1">
    <citation type="submission" date="2024-01" db="EMBL/GenBank/DDBJ databases">
        <title>Complete Genome Sequence of Alkalicoccus halolimnae BZ-SZ-XJ29T, a Moderately Halophilic Bacterium Isolated from a Salt Lake.</title>
        <authorList>
            <person name="Zhao B."/>
        </authorList>
    </citation>
    <scope>NUCLEOTIDE SEQUENCE [LARGE SCALE GENOMIC DNA]</scope>
    <source>
        <strain evidence="2 3">BZ-SZ-XJ29</strain>
    </source>
</reference>
<dbReference type="PANTHER" id="PTHR18964:SF165">
    <property type="entry name" value="BETA-GLUCOSIDE KINASE"/>
    <property type="match status" value="1"/>
</dbReference>